<feature type="region of interest" description="Disordered" evidence="1">
    <location>
        <begin position="193"/>
        <end position="269"/>
    </location>
</feature>
<sequence length="776" mass="89118">MVLTRRQKRALEAEEAKKNGKEDKMDVDTVEHTLTNQKTPRPPAKRQKTTTTKKMTTNTSKKKPSVAEKKQNTYTIIRTSDVYLPTEVWRMIFSYLRPSQLAILASVCRNLNNMVINLSLWKTICEKGNLGVPKRKYRNYFALAAGFHSCICEQCYRKCRLSGSSAALPIMIESEHRQIRMCLPCRRDYYEIHPEPLPSDETESNNGESSNSDNNNSSSNISDTTTTTATTTETDNGNADAENSQQAQPQAQTQTPGRRRRRERVTKSAAMAEFKLTEGQLSEIPCTLHRNPYYRSAAPMRLYDMDDLIVLSRRVHGGDVGVKEALEASSTRSRKTMESRERNQEIRREKLVAKLQEHGMEMSESQVLCNNYIRSNAGSPDSIVEEIRKQRELQRRRDERRRLLREKLAAAGMNEAEDQWACDSYVLYESGTPESIITKIAEKRELNARTEERRQRITSALNAVGLNLRADSSLCSQYINQGKGNLEEIVTIMMEMDWYFRCTNYASARYIEVEYDDYDDWYDSEESDWSDWGYFRGPRRMVDSDHGKRVALTGWVKARLASGNLQPVSEDHDTPERPPRSLWPEIARKSIALLVGVAADRLVAEADKSLGSEILRTDPEQFTLDEPTIIRLLDQSSPTRHERYSFHPPPPPSPPADQVQGASSDSSEKNQRTSFSEFLRQQLGGNRFMDIFSQAKRRIYDNQARKFVIDHNAVGTRPVRLENWLQQGRMRRPEWKEATRQFIQNEVPQMEAELGIHRQVLTKLVNSTSNTLLQTF</sequence>
<dbReference type="InterPro" id="IPR001810">
    <property type="entry name" value="F-box_dom"/>
</dbReference>
<dbReference type="InterPro" id="IPR037129">
    <property type="entry name" value="XPA_sf"/>
</dbReference>
<dbReference type="AlphaFoldDB" id="A0A8H7EMC5"/>
<dbReference type="Gene3D" id="1.20.1280.50">
    <property type="match status" value="1"/>
</dbReference>
<feature type="region of interest" description="Disordered" evidence="1">
    <location>
        <begin position="638"/>
        <end position="674"/>
    </location>
</feature>
<evidence type="ECO:0000313" key="4">
    <source>
        <dbReference type="Proteomes" id="UP000605846"/>
    </source>
</evidence>
<name>A0A8H7EMC5_9FUNG</name>
<organism evidence="3 4">
    <name type="scientific">Apophysomyces ossiformis</name>
    <dbReference type="NCBI Taxonomy" id="679940"/>
    <lineage>
        <taxon>Eukaryota</taxon>
        <taxon>Fungi</taxon>
        <taxon>Fungi incertae sedis</taxon>
        <taxon>Mucoromycota</taxon>
        <taxon>Mucoromycotina</taxon>
        <taxon>Mucoromycetes</taxon>
        <taxon>Mucorales</taxon>
        <taxon>Mucorineae</taxon>
        <taxon>Mucoraceae</taxon>
        <taxon>Apophysomyces</taxon>
    </lineage>
</organism>
<evidence type="ECO:0000259" key="2">
    <source>
        <dbReference type="PROSITE" id="PS50181"/>
    </source>
</evidence>
<reference evidence="3" key="1">
    <citation type="submission" date="2020-01" db="EMBL/GenBank/DDBJ databases">
        <title>Genome Sequencing of Three Apophysomyces-Like Fungal Strains Confirms a Novel Fungal Genus in the Mucoromycota with divergent Burkholderia-like Endosymbiotic Bacteria.</title>
        <authorList>
            <person name="Stajich J.E."/>
            <person name="Macias A.M."/>
            <person name="Carter-House D."/>
            <person name="Lovett B."/>
            <person name="Kasson L.R."/>
            <person name="Berry K."/>
            <person name="Grigoriev I."/>
            <person name="Chang Y."/>
            <person name="Spatafora J."/>
            <person name="Kasson M.T."/>
        </authorList>
    </citation>
    <scope>NUCLEOTIDE SEQUENCE</scope>
    <source>
        <strain evidence="3">NRRL A-21654</strain>
    </source>
</reference>
<dbReference type="Gene3D" id="3.90.530.10">
    <property type="entry name" value="XPA C-terminal domain"/>
    <property type="match status" value="1"/>
</dbReference>
<dbReference type="EMBL" id="JABAYA010000182">
    <property type="protein sequence ID" value="KAF7722695.1"/>
    <property type="molecule type" value="Genomic_DNA"/>
</dbReference>
<dbReference type="Proteomes" id="UP000605846">
    <property type="component" value="Unassembled WGS sequence"/>
</dbReference>
<feature type="compositionally biased region" description="Low complexity" evidence="1">
    <location>
        <begin position="49"/>
        <end position="59"/>
    </location>
</feature>
<dbReference type="PROSITE" id="PS50181">
    <property type="entry name" value="FBOX"/>
    <property type="match status" value="1"/>
</dbReference>
<dbReference type="SUPFAM" id="SSF81383">
    <property type="entry name" value="F-box domain"/>
    <property type="match status" value="1"/>
</dbReference>
<feature type="region of interest" description="Disordered" evidence="1">
    <location>
        <begin position="1"/>
        <end position="69"/>
    </location>
</feature>
<feature type="compositionally biased region" description="Low complexity" evidence="1">
    <location>
        <begin position="204"/>
        <end position="256"/>
    </location>
</feature>
<dbReference type="OrthoDB" id="2267388at2759"/>
<dbReference type="InterPro" id="IPR036047">
    <property type="entry name" value="F-box-like_dom_sf"/>
</dbReference>
<evidence type="ECO:0000256" key="1">
    <source>
        <dbReference type="SAM" id="MobiDB-lite"/>
    </source>
</evidence>
<proteinExistence type="predicted"/>
<accession>A0A8H7EMC5</accession>
<comment type="caution">
    <text evidence="3">The sequence shown here is derived from an EMBL/GenBank/DDBJ whole genome shotgun (WGS) entry which is preliminary data.</text>
</comment>
<protein>
    <recommendedName>
        <fullName evidence="2">F-box domain-containing protein</fullName>
    </recommendedName>
</protein>
<feature type="compositionally biased region" description="Basic and acidic residues" evidence="1">
    <location>
        <begin position="9"/>
        <end position="31"/>
    </location>
</feature>
<dbReference type="SMART" id="SM00256">
    <property type="entry name" value="FBOX"/>
    <property type="match status" value="1"/>
</dbReference>
<dbReference type="CDD" id="cd21075">
    <property type="entry name" value="DBD_XPA-like"/>
    <property type="match status" value="1"/>
</dbReference>
<evidence type="ECO:0000313" key="3">
    <source>
        <dbReference type="EMBL" id="KAF7722695.1"/>
    </source>
</evidence>
<feature type="domain" description="F-box" evidence="2">
    <location>
        <begin position="78"/>
        <end position="124"/>
    </location>
</feature>
<keyword evidence="4" id="KW-1185">Reference proteome</keyword>
<gene>
    <name evidence="3" type="ORF">EC973_002858</name>
</gene>
<dbReference type="Pfam" id="PF12937">
    <property type="entry name" value="F-box-like"/>
    <property type="match status" value="1"/>
</dbReference>